<evidence type="ECO:0008006" key="8">
    <source>
        <dbReference type="Google" id="ProtNLM"/>
    </source>
</evidence>
<name>A0A918N1H2_9FLAO</name>
<keyword evidence="1" id="KW-0805">Transcription regulation</keyword>
<evidence type="ECO:0000256" key="2">
    <source>
        <dbReference type="ARBA" id="ARBA00023125"/>
    </source>
</evidence>
<dbReference type="InterPro" id="IPR036388">
    <property type="entry name" value="WH-like_DNA-bd_sf"/>
</dbReference>
<dbReference type="InterPro" id="IPR036390">
    <property type="entry name" value="WH_DNA-bd_sf"/>
</dbReference>
<dbReference type="GO" id="GO:0006355">
    <property type="term" value="P:regulation of DNA-templated transcription"/>
    <property type="evidence" value="ECO:0007669"/>
    <property type="project" value="InterPro"/>
</dbReference>
<accession>A0A918N1H2</accession>
<dbReference type="Pfam" id="PF13545">
    <property type="entry name" value="HTH_Crp_2"/>
    <property type="match status" value="1"/>
</dbReference>
<dbReference type="Proteomes" id="UP000601108">
    <property type="component" value="Unassembled WGS sequence"/>
</dbReference>
<evidence type="ECO:0000313" key="7">
    <source>
        <dbReference type="Proteomes" id="UP000601108"/>
    </source>
</evidence>
<keyword evidence="2" id="KW-0238">DNA-binding</keyword>
<dbReference type="InterPro" id="IPR000595">
    <property type="entry name" value="cNMP-bd_dom"/>
</dbReference>
<dbReference type="Gene3D" id="1.10.10.10">
    <property type="entry name" value="Winged helix-like DNA-binding domain superfamily/Winged helix DNA-binding domain"/>
    <property type="match status" value="1"/>
</dbReference>
<dbReference type="InterPro" id="IPR018490">
    <property type="entry name" value="cNMP-bd_dom_sf"/>
</dbReference>
<protein>
    <recommendedName>
        <fullName evidence="8">cAMP-binding domain of CRP or a regulatory subunit of cAMP-dependent protein kinases</fullName>
    </recommendedName>
</protein>
<dbReference type="AlphaFoldDB" id="A0A918N1H2"/>
<feature type="domain" description="Cyclic nucleotide-binding" evidence="4">
    <location>
        <begin position="29"/>
        <end position="115"/>
    </location>
</feature>
<dbReference type="EMBL" id="BMWS01000001">
    <property type="protein sequence ID" value="GGX03688.1"/>
    <property type="molecule type" value="Genomic_DNA"/>
</dbReference>
<keyword evidence="7" id="KW-1185">Reference proteome</keyword>
<dbReference type="Gene3D" id="2.60.120.10">
    <property type="entry name" value="Jelly Rolls"/>
    <property type="match status" value="1"/>
</dbReference>
<feature type="domain" description="HTH crp-type" evidence="5">
    <location>
        <begin position="149"/>
        <end position="217"/>
    </location>
</feature>
<evidence type="ECO:0000256" key="3">
    <source>
        <dbReference type="ARBA" id="ARBA00023163"/>
    </source>
</evidence>
<dbReference type="SUPFAM" id="SSF46785">
    <property type="entry name" value="Winged helix' DNA-binding domain"/>
    <property type="match status" value="1"/>
</dbReference>
<sequence length="233" mass="27557">MINITKLNNKMNLELLDILIKKEKYTCKFYKQNEIIKNNKCFSEKIYLIKEGVVKICSMTTNGEEIIPVLLAKNQIFGVDIIFGNTYSLFYSESLSSKTKIYEFEINDIYNIIKNKNFLYKDLLCILNLEYSELEKRIKTLQIRSTELRLINAIIEFKEKFEYSSDFLNETIIINSPFNQDELANYIRTSRVTTNNLINGLKNRALINYQKKNIILKKSFFNYYKLINPSYSN</sequence>
<keyword evidence="3" id="KW-0804">Transcription</keyword>
<dbReference type="GO" id="GO:0003677">
    <property type="term" value="F:DNA binding"/>
    <property type="evidence" value="ECO:0007669"/>
    <property type="project" value="UniProtKB-KW"/>
</dbReference>
<evidence type="ECO:0000259" key="5">
    <source>
        <dbReference type="Pfam" id="PF13545"/>
    </source>
</evidence>
<dbReference type="InterPro" id="IPR014710">
    <property type="entry name" value="RmlC-like_jellyroll"/>
</dbReference>
<evidence type="ECO:0000313" key="6">
    <source>
        <dbReference type="EMBL" id="GGX03688.1"/>
    </source>
</evidence>
<comment type="caution">
    <text evidence="6">The sequence shown here is derived from an EMBL/GenBank/DDBJ whole genome shotgun (WGS) entry which is preliminary data.</text>
</comment>
<evidence type="ECO:0000256" key="1">
    <source>
        <dbReference type="ARBA" id="ARBA00023015"/>
    </source>
</evidence>
<dbReference type="SUPFAM" id="SSF51206">
    <property type="entry name" value="cAMP-binding domain-like"/>
    <property type="match status" value="1"/>
</dbReference>
<evidence type="ECO:0000259" key="4">
    <source>
        <dbReference type="Pfam" id="PF00027"/>
    </source>
</evidence>
<reference evidence="6 7" key="1">
    <citation type="journal article" date="2014" name="Int. J. Syst. Evol. Microbiol.">
        <title>Complete genome sequence of Corynebacterium casei LMG S-19264T (=DSM 44701T), isolated from a smear-ripened cheese.</title>
        <authorList>
            <consortium name="US DOE Joint Genome Institute (JGI-PGF)"/>
            <person name="Walter F."/>
            <person name="Albersmeier A."/>
            <person name="Kalinowski J."/>
            <person name="Ruckert C."/>
        </authorList>
    </citation>
    <scope>NUCLEOTIDE SEQUENCE [LARGE SCALE GENOMIC DNA]</scope>
    <source>
        <strain evidence="6 7">KCTC 12285</strain>
    </source>
</reference>
<organism evidence="6 7">
    <name type="scientific">Aquimarina muelleri</name>
    <dbReference type="NCBI Taxonomy" id="279356"/>
    <lineage>
        <taxon>Bacteria</taxon>
        <taxon>Pseudomonadati</taxon>
        <taxon>Bacteroidota</taxon>
        <taxon>Flavobacteriia</taxon>
        <taxon>Flavobacteriales</taxon>
        <taxon>Flavobacteriaceae</taxon>
        <taxon>Aquimarina</taxon>
    </lineage>
</organism>
<gene>
    <name evidence="6" type="ORF">GCM10007384_01780</name>
</gene>
<dbReference type="InterPro" id="IPR012318">
    <property type="entry name" value="HTH_CRP"/>
</dbReference>
<dbReference type="Pfam" id="PF00027">
    <property type="entry name" value="cNMP_binding"/>
    <property type="match status" value="1"/>
</dbReference>
<proteinExistence type="predicted"/>
<dbReference type="RefSeq" id="WP_155837785.1">
    <property type="nucleotide sequence ID" value="NZ_BMWS01000001.1"/>
</dbReference>